<dbReference type="InterPro" id="IPR007967">
    <property type="entry name" value="GSKIP_dom"/>
</dbReference>
<dbReference type="GO" id="GO:0007005">
    <property type="term" value="P:mitochondrion organization"/>
    <property type="evidence" value="ECO:0007669"/>
    <property type="project" value="UniProtKB-UniRule"/>
</dbReference>
<keyword evidence="7" id="KW-1185">Reference proteome</keyword>
<feature type="region of interest" description="Disordered" evidence="4">
    <location>
        <begin position="961"/>
        <end position="994"/>
    </location>
</feature>
<dbReference type="Pfam" id="PF13236">
    <property type="entry name" value="CLU"/>
    <property type="match status" value="1"/>
</dbReference>
<reference evidence="6" key="1">
    <citation type="submission" date="2020-01" db="EMBL/GenBank/DDBJ databases">
        <authorList>
            <person name="Feng Z.H.Z."/>
        </authorList>
    </citation>
    <scope>NUCLEOTIDE SEQUENCE</scope>
    <source>
        <strain evidence="6">CBS107.38</strain>
    </source>
</reference>
<name>A0A8H7EDZ0_9PLEO</name>
<dbReference type="HAMAP" id="MF_03013">
    <property type="entry name" value="CLU"/>
    <property type="match status" value="1"/>
</dbReference>
<feature type="compositionally biased region" description="Basic and acidic residues" evidence="4">
    <location>
        <begin position="687"/>
        <end position="727"/>
    </location>
</feature>
<sequence length="1333" mass="147689">MAASTNDASKSGTCAAFGNSMANEIDIAEVEKTPTKDVTTDGPTEGTEEDGAGQMPDNIFQVTIKLPHEPFEMPITISTAEQVQDLRQNIIETPHTFQYSCFHLEHDGERINDYVELSEVKGLKADSVLTLVEDPYTEKEARLHVVRVRELIGAAGDRTDALHGIMAGLSLHDTVGHEQASKPKADGPEQSPLADYDFKASGAIKNLLPPTEEAAPKTIKSIAVSPWNPPPYHLRSKGHLLYLVVTTNENEQHHITAHVSGFYVNKSSNASFDPFPRQPPKDKQAHSLLTLLEELSPSFRSSFQELLEHNAKKELLTIFQLSNAIPANPWLVPAPTSSLTPHQPDLARTQESYLISGVENTETLRDWNEEFQSTREMPKEAVHDRVFRERLTSKLFADYNDAATRGAMLVARGEIAPLNPTEAKDAQIFVYNNIFYSFGADGVGTFGAEGGDEAARVAVGKDVFGVRAVNNLDIQNLFTSGTVVVDYQGKRIVGQSIVPGIFKQRDPGEHQIDYGAVEGKEIVADDKSFVPLFEQLSKALRVKKHPVWDKDNVRHELEGSVETKGLIGTDGRRYALDLYRLTPLDVAWIEAHWTEPSKEGESKPSDKDYPHRMTTLRPELVESYGRLKLREYVKNEMAKKTTKKDEASAKETKAEESSSEEESSEEESSEEESSSEEEDSDEEEEKEEKAPKAKKLSKAEKKAAEKAAKVAKKESEKKPDAEDPEQERVDISGFSFALNPDVFSGQNPQSEEDKKEWEKDEAEVRAACEHLTSEVIPRMIQELKDGEVGFPMDGQSLSNLLHKRGVNIRYLGKLAELADQEDPRLQALKRLIIQEMIARGFKHLANSKLRNVSAPFAAPTAAHLLNCLLGADVSTKPVAECDNDLKKMYPEDDFSFEKLTPETLKKEVLAQVALRYRYNLGDSWIESGKELQMLREVSLKLGLQLESKPYAFTKAAFEASAPTEKPAAPQTNGHSTSSKKKKNKSTSTPPVRTVSPTVALAPQTFHADDILNIVPVIKEASPKSLLAEEALEAGRMSIAQDQKELGQELLLESLQLHEQIYGVLHPEVAKAYHTLSNLLYSLDDKVSALELAHKAIIVSERTLGVDHADTVLAYLNVGLFEHGSGNTTAALIYVRHALELWKIIYGPDHPDSITTLNNAAVMLQAAKMYHESRLWFEASLAVCEDVCGKNSINTATLLFQTAQALALDKDMRGGVNRMRESYNIFKEVLGAEDRNTKEAESWLEQLTHSAVSQAKQLNDLAKTRIRRMQLPGRNPLRPAAATPSASDAAAAAGGQRTGSGRVDQRKIEDLLKYIEGDSQKAPSKKKQTNPRKR</sequence>
<dbReference type="FunFam" id="3.30.2280.10:FF:000002">
    <property type="entry name" value="Clustered mitochondria protein homolog"/>
    <property type="match status" value="1"/>
</dbReference>
<comment type="caution">
    <text evidence="6">The sequence shown here is derived from an EMBL/GenBank/DDBJ whole genome shotgun (WGS) entry which is preliminary data.</text>
</comment>
<dbReference type="CDD" id="cd15466">
    <property type="entry name" value="CLU-central"/>
    <property type="match status" value="1"/>
</dbReference>
<dbReference type="InterPro" id="IPR028275">
    <property type="entry name" value="CLU_N"/>
</dbReference>
<feature type="compositionally biased region" description="Acidic residues" evidence="4">
    <location>
        <begin position="657"/>
        <end position="686"/>
    </location>
</feature>
<dbReference type="Pfam" id="PF05303">
    <property type="entry name" value="GSKIP_dom"/>
    <property type="match status" value="1"/>
</dbReference>
<feature type="compositionally biased region" description="Low complexity" evidence="4">
    <location>
        <begin position="985"/>
        <end position="994"/>
    </location>
</feature>
<feature type="compositionally biased region" description="Basic and acidic residues" evidence="4">
    <location>
        <begin position="1302"/>
        <end position="1318"/>
    </location>
</feature>
<dbReference type="Pfam" id="PF15044">
    <property type="entry name" value="CLU_N"/>
    <property type="match status" value="1"/>
</dbReference>
<evidence type="ECO:0000259" key="5">
    <source>
        <dbReference type="PROSITE" id="PS51823"/>
    </source>
</evidence>
<feature type="region of interest" description="Disordered" evidence="4">
    <location>
        <begin position="1269"/>
        <end position="1333"/>
    </location>
</feature>
<organism evidence="6 7">
    <name type="scientific">Alternaria burnsii</name>
    <dbReference type="NCBI Taxonomy" id="1187904"/>
    <lineage>
        <taxon>Eukaryota</taxon>
        <taxon>Fungi</taxon>
        <taxon>Dikarya</taxon>
        <taxon>Ascomycota</taxon>
        <taxon>Pezizomycotina</taxon>
        <taxon>Dothideomycetes</taxon>
        <taxon>Pleosporomycetidae</taxon>
        <taxon>Pleosporales</taxon>
        <taxon>Pleosporineae</taxon>
        <taxon>Pleosporaceae</taxon>
        <taxon>Alternaria</taxon>
        <taxon>Alternaria sect. Alternaria</taxon>
    </lineage>
</organism>
<evidence type="ECO:0000313" key="7">
    <source>
        <dbReference type="Proteomes" id="UP000596902"/>
    </source>
</evidence>
<feature type="compositionally biased region" description="Basic residues" evidence="4">
    <location>
        <begin position="1322"/>
        <end position="1333"/>
    </location>
</feature>
<feature type="compositionally biased region" description="Low complexity" evidence="4">
    <location>
        <begin position="1278"/>
        <end position="1292"/>
    </location>
</feature>
<comment type="function">
    <text evidence="3">mRNA-binding protein involved in proper cytoplasmic distribution of mitochondria.</text>
</comment>
<dbReference type="SUPFAM" id="SSF103107">
    <property type="entry name" value="Hypothetical protein c14orf129, hspc210"/>
    <property type="match status" value="1"/>
</dbReference>
<dbReference type="GO" id="GO:0003743">
    <property type="term" value="F:translation initiation factor activity"/>
    <property type="evidence" value="ECO:0007669"/>
    <property type="project" value="UniProtKB-KW"/>
</dbReference>
<dbReference type="InterPro" id="IPR033646">
    <property type="entry name" value="CLU-central"/>
</dbReference>
<dbReference type="Gene3D" id="3.30.2280.10">
    <property type="entry name" value="Hypothetical protein (hspc210)"/>
    <property type="match status" value="1"/>
</dbReference>
<evidence type="ECO:0000256" key="4">
    <source>
        <dbReference type="SAM" id="MobiDB-lite"/>
    </source>
</evidence>
<evidence type="ECO:0000256" key="2">
    <source>
        <dbReference type="ARBA" id="ARBA00022803"/>
    </source>
</evidence>
<dbReference type="Gene3D" id="1.25.40.10">
    <property type="entry name" value="Tetratricopeptide repeat domain"/>
    <property type="match status" value="2"/>
</dbReference>
<comment type="subunit">
    <text evidence="3">May associate with the eukaryotic translation initiation factor 3 (eIF-3) complex.</text>
</comment>
<evidence type="ECO:0000256" key="3">
    <source>
        <dbReference type="HAMAP-Rule" id="MF_03013"/>
    </source>
</evidence>
<dbReference type="InterPro" id="IPR023231">
    <property type="entry name" value="GSKIP_dom_sf"/>
</dbReference>
<keyword evidence="6" id="KW-0648">Protein biosynthesis</keyword>
<dbReference type="Pfam" id="PF13374">
    <property type="entry name" value="TPR_10"/>
    <property type="match status" value="1"/>
</dbReference>
<dbReference type="EMBL" id="JAAABM010000016">
    <property type="protein sequence ID" value="KAF7672419.1"/>
    <property type="molecule type" value="Genomic_DNA"/>
</dbReference>
<feature type="region of interest" description="Disordered" evidence="4">
    <location>
        <begin position="25"/>
        <end position="55"/>
    </location>
</feature>
<dbReference type="PROSITE" id="PS51823">
    <property type="entry name" value="CLU"/>
    <property type="match status" value="1"/>
</dbReference>
<keyword evidence="1 3" id="KW-0963">Cytoplasm</keyword>
<keyword evidence="2" id="KW-0802">TPR repeat</keyword>
<proteinExistence type="inferred from homology"/>
<comment type="subcellular location">
    <subcellularLocation>
        <location evidence="3">Cytoplasm</location>
    </subcellularLocation>
</comment>
<feature type="compositionally biased region" description="Basic and acidic residues" evidence="4">
    <location>
        <begin position="175"/>
        <end position="187"/>
    </location>
</feature>
<feature type="region of interest" description="Disordered" evidence="4">
    <location>
        <begin position="175"/>
        <end position="195"/>
    </location>
</feature>
<dbReference type="Pfam" id="PF12807">
    <property type="entry name" value="eIF3_p135"/>
    <property type="match status" value="1"/>
</dbReference>
<protein>
    <recommendedName>
        <fullName evidence="3">Clustered mitochondria protein homolog</fullName>
    </recommendedName>
    <alternativeName>
        <fullName evidence="3">Protein TIF31 homolog</fullName>
    </alternativeName>
</protein>
<dbReference type="Proteomes" id="UP000596902">
    <property type="component" value="Unassembled WGS sequence"/>
</dbReference>
<dbReference type="InterPro" id="IPR025697">
    <property type="entry name" value="CLU_dom"/>
</dbReference>
<dbReference type="PANTHER" id="PTHR12601">
    <property type="entry name" value="EUKARYOTIC TRANSLATION INITIATION FACTOR 3 SUBUNIT EIF-3"/>
    <property type="match status" value="1"/>
</dbReference>
<keyword evidence="3" id="KW-0694">RNA-binding</keyword>
<feature type="region of interest" description="Disordered" evidence="4">
    <location>
        <begin position="638"/>
        <end position="727"/>
    </location>
</feature>
<feature type="compositionally biased region" description="Basic and acidic residues" evidence="4">
    <location>
        <begin position="638"/>
        <end position="656"/>
    </location>
</feature>
<keyword evidence="6" id="KW-0396">Initiation factor</keyword>
<comment type="similarity">
    <text evidence="3">Belongs to the CLU family.</text>
</comment>
<reference evidence="6" key="2">
    <citation type="submission" date="2020-08" db="EMBL/GenBank/DDBJ databases">
        <title>Draft Genome Sequence of Cumin Blight Pathogen Alternaria burnsii.</title>
        <authorList>
            <person name="Feng Z."/>
        </authorList>
    </citation>
    <scope>NUCLEOTIDE SEQUENCE</scope>
    <source>
        <strain evidence="6">CBS107.38</strain>
    </source>
</reference>
<dbReference type="Pfam" id="PF13424">
    <property type="entry name" value="TPR_12"/>
    <property type="match status" value="1"/>
</dbReference>
<evidence type="ECO:0000256" key="1">
    <source>
        <dbReference type="ARBA" id="ARBA00022490"/>
    </source>
</evidence>
<evidence type="ECO:0000313" key="6">
    <source>
        <dbReference type="EMBL" id="KAF7672419.1"/>
    </source>
</evidence>
<dbReference type="GO" id="GO:0005737">
    <property type="term" value="C:cytoplasm"/>
    <property type="evidence" value="ECO:0007669"/>
    <property type="project" value="UniProtKB-SubCell"/>
</dbReference>
<dbReference type="InterPro" id="IPR027523">
    <property type="entry name" value="CLU_prot"/>
</dbReference>
<gene>
    <name evidence="3" type="primary">CLU1</name>
    <name evidence="3" type="synonym">TIF31</name>
    <name evidence="6" type="ORF">GT037_009450</name>
</gene>
<feature type="domain" description="Clu" evidence="5">
    <location>
        <begin position="340"/>
        <end position="589"/>
    </location>
</feature>
<dbReference type="GO" id="GO:0003729">
    <property type="term" value="F:mRNA binding"/>
    <property type="evidence" value="ECO:0007669"/>
    <property type="project" value="TreeGrafter"/>
</dbReference>
<dbReference type="SUPFAM" id="SSF48452">
    <property type="entry name" value="TPR-like"/>
    <property type="match status" value="2"/>
</dbReference>
<dbReference type="FunFam" id="1.25.40.10:FF:000293">
    <property type="entry name" value="Clustered mitochondria protein homolog"/>
    <property type="match status" value="1"/>
</dbReference>
<dbReference type="GO" id="GO:0048312">
    <property type="term" value="P:intracellular distribution of mitochondria"/>
    <property type="evidence" value="ECO:0007669"/>
    <property type="project" value="TreeGrafter"/>
</dbReference>
<feature type="compositionally biased region" description="Basic and acidic residues" evidence="4">
    <location>
        <begin position="29"/>
        <end position="39"/>
    </location>
</feature>
<dbReference type="InterPro" id="IPR011990">
    <property type="entry name" value="TPR-like_helical_dom_sf"/>
</dbReference>
<dbReference type="PANTHER" id="PTHR12601:SF6">
    <property type="entry name" value="CLUSTERED MITOCHONDRIA PROTEIN HOMOLOG"/>
    <property type="match status" value="1"/>
</dbReference>
<accession>A0A8H7EDZ0</accession>